<evidence type="ECO:0000259" key="4">
    <source>
        <dbReference type="PROSITE" id="PS50042"/>
    </source>
</evidence>
<dbReference type="InterPro" id="IPR014710">
    <property type="entry name" value="RmlC-like_jellyroll"/>
</dbReference>
<comment type="caution">
    <text evidence="6">The sequence shown here is derived from an EMBL/GenBank/DDBJ whole genome shotgun (WGS) entry which is preliminary data.</text>
</comment>
<gene>
    <name evidence="6" type="ORF">ACFSYC_03105</name>
</gene>
<dbReference type="Proteomes" id="UP001597601">
    <property type="component" value="Unassembled WGS sequence"/>
</dbReference>
<dbReference type="PANTHER" id="PTHR24567">
    <property type="entry name" value="CRP FAMILY TRANSCRIPTIONAL REGULATORY PROTEIN"/>
    <property type="match status" value="1"/>
</dbReference>
<evidence type="ECO:0000256" key="2">
    <source>
        <dbReference type="ARBA" id="ARBA00023125"/>
    </source>
</evidence>
<proteinExistence type="predicted"/>
<evidence type="ECO:0000256" key="1">
    <source>
        <dbReference type="ARBA" id="ARBA00023015"/>
    </source>
</evidence>
<dbReference type="Gene3D" id="2.60.120.10">
    <property type="entry name" value="Jelly Rolls"/>
    <property type="match status" value="1"/>
</dbReference>
<feature type="domain" description="HTH crp-type" evidence="5">
    <location>
        <begin position="149"/>
        <end position="220"/>
    </location>
</feature>
<evidence type="ECO:0000259" key="5">
    <source>
        <dbReference type="PROSITE" id="PS51063"/>
    </source>
</evidence>
<evidence type="ECO:0000313" key="6">
    <source>
        <dbReference type="EMBL" id="MFD2863666.1"/>
    </source>
</evidence>
<keyword evidence="7" id="KW-1185">Reference proteome</keyword>
<dbReference type="PRINTS" id="PR00034">
    <property type="entry name" value="HTHCRP"/>
</dbReference>
<dbReference type="SMART" id="SM00100">
    <property type="entry name" value="cNMP"/>
    <property type="match status" value="1"/>
</dbReference>
<dbReference type="Pfam" id="PF00027">
    <property type="entry name" value="cNMP_binding"/>
    <property type="match status" value="1"/>
</dbReference>
<keyword evidence="2" id="KW-0238">DNA-binding</keyword>
<dbReference type="PROSITE" id="PS50042">
    <property type="entry name" value="CNMP_BINDING_3"/>
    <property type="match status" value="1"/>
</dbReference>
<feature type="domain" description="Cyclic nucleotide-binding" evidence="4">
    <location>
        <begin position="32"/>
        <end position="135"/>
    </location>
</feature>
<name>A0ABW5XJW6_9SPHI</name>
<sequence>MKKVTILDNEKGCFLCQNCIKEWIPAVLAHKKNYKVKKGEVIFKEGDPVKGIFFVNTGIVKVHKRWGADKELILRFASEGLVFGHRALGGNGVYTISATALQAGTISYVDMEFFEATLKVNADFIYKMLLFFAEELRVSERKMRNLAHMPVKGRVAEALLMLKEQFGLTKEGFINIELSRQDLASFSGATYETVFRVINELIQEGLLILSGKSISIANEQKLSRLTEDIF</sequence>
<dbReference type="SUPFAM" id="SSF46785">
    <property type="entry name" value="Winged helix' DNA-binding domain"/>
    <property type="match status" value="1"/>
</dbReference>
<organism evidence="6 7">
    <name type="scientific">Mucilaginibacter antarcticus</name>
    <dbReference type="NCBI Taxonomy" id="1855725"/>
    <lineage>
        <taxon>Bacteria</taxon>
        <taxon>Pseudomonadati</taxon>
        <taxon>Bacteroidota</taxon>
        <taxon>Sphingobacteriia</taxon>
        <taxon>Sphingobacteriales</taxon>
        <taxon>Sphingobacteriaceae</taxon>
        <taxon>Mucilaginibacter</taxon>
    </lineage>
</organism>
<dbReference type="RefSeq" id="WP_377123410.1">
    <property type="nucleotide sequence ID" value="NZ_JBHUON010000002.1"/>
</dbReference>
<dbReference type="InterPro" id="IPR050397">
    <property type="entry name" value="Env_Response_Regulators"/>
</dbReference>
<evidence type="ECO:0000313" key="7">
    <source>
        <dbReference type="Proteomes" id="UP001597601"/>
    </source>
</evidence>
<accession>A0ABW5XJW6</accession>
<dbReference type="Pfam" id="PF13545">
    <property type="entry name" value="HTH_Crp_2"/>
    <property type="match status" value="1"/>
</dbReference>
<dbReference type="InterPro" id="IPR036388">
    <property type="entry name" value="WH-like_DNA-bd_sf"/>
</dbReference>
<keyword evidence="1" id="KW-0805">Transcription regulation</keyword>
<dbReference type="PANTHER" id="PTHR24567:SF26">
    <property type="entry name" value="REGULATORY PROTEIN YEIL"/>
    <property type="match status" value="1"/>
</dbReference>
<dbReference type="InterPro" id="IPR012318">
    <property type="entry name" value="HTH_CRP"/>
</dbReference>
<dbReference type="PROSITE" id="PS51063">
    <property type="entry name" value="HTH_CRP_2"/>
    <property type="match status" value="1"/>
</dbReference>
<evidence type="ECO:0000256" key="3">
    <source>
        <dbReference type="ARBA" id="ARBA00023163"/>
    </source>
</evidence>
<dbReference type="CDD" id="cd00092">
    <property type="entry name" value="HTH_CRP"/>
    <property type="match status" value="1"/>
</dbReference>
<dbReference type="SUPFAM" id="SSF51206">
    <property type="entry name" value="cAMP-binding domain-like"/>
    <property type="match status" value="1"/>
</dbReference>
<dbReference type="SMART" id="SM00419">
    <property type="entry name" value="HTH_CRP"/>
    <property type="match status" value="1"/>
</dbReference>
<dbReference type="CDD" id="cd00038">
    <property type="entry name" value="CAP_ED"/>
    <property type="match status" value="1"/>
</dbReference>
<dbReference type="InterPro" id="IPR000595">
    <property type="entry name" value="cNMP-bd_dom"/>
</dbReference>
<dbReference type="Gene3D" id="1.10.10.10">
    <property type="entry name" value="Winged helix-like DNA-binding domain superfamily/Winged helix DNA-binding domain"/>
    <property type="match status" value="1"/>
</dbReference>
<dbReference type="InterPro" id="IPR036390">
    <property type="entry name" value="WH_DNA-bd_sf"/>
</dbReference>
<reference evidence="7" key="1">
    <citation type="journal article" date="2019" name="Int. J. Syst. Evol. Microbiol.">
        <title>The Global Catalogue of Microorganisms (GCM) 10K type strain sequencing project: providing services to taxonomists for standard genome sequencing and annotation.</title>
        <authorList>
            <consortium name="The Broad Institute Genomics Platform"/>
            <consortium name="The Broad Institute Genome Sequencing Center for Infectious Disease"/>
            <person name="Wu L."/>
            <person name="Ma J."/>
        </authorList>
    </citation>
    <scope>NUCLEOTIDE SEQUENCE [LARGE SCALE GENOMIC DNA]</scope>
    <source>
        <strain evidence="7">KCTC 52232</strain>
    </source>
</reference>
<keyword evidence="3" id="KW-0804">Transcription</keyword>
<dbReference type="InterPro" id="IPR018490">
    <property type="entry name" value="cNMP-bd_dom_sf"/>
</dbReference>
<protein>
    <submittedName>
        <fullName evidence="6">Crp/Fnr family transcriptional regulator</fullName>
    </submittedName>
</protein>
<dbReference type="EMBL" id="JBHUON010000002">
    <property type="protein sequence ID" value="MFD2863666.1"/>
    <property type="molecule type" value="Genomic_DNA"/>
</dbReference>